<gene>
    <name evidence="6" type="ORF">FOE67_15015</name>
</gene>
<comment type="caution">
    <text evidence="6">The sequence shown here is derived from an EMBL/GenBank/DDBJ whole genome shotgun (WGS) entry which is preliminary data.</text>
</comment>
<proteinExistence type="predicted"/>
<organism evidence="6 7">
    <name type="scientific">Streptomyces calidiresistens</name>
    <dbReference type="NCBI Taxonomy" id="1485586"/>
    <lineage>
        <taxon>Bacteria</taxon>
        <taxon>Bacillati</taxon>
        <taxon>Actinomycetota</taxon>
        <taxon>Actinomycetes</taxon>
        <taxon>Kitasatosporales</taxon>
        <taxon>Streptomycetaceae</taxon>
        <taxon>Streptomyces</taxon>
    </lineage>
</organism>
<dbReference type="CDD" id="cd03214">
    <property type="entry name" value="ABC_Iron-Siderophores_B12_Hemin"/>
    <property type="match status" value="1"/>
</dbReference>
<dbReference type="FunFam" id="3.40.50.300:FF:000134">
    <property type="entry name" value="Iron-enterobactin ABC transporter ATP-binding protein"/>
    <property type="match status" value="1"/>
</dbReference>
<evidence type="ECO:0000256" key="4">
    <source>
        <dbReference type="SAM" id="MobiDB-lite"/>
    </source>
</evidence>
<reference evidence="7" key="1">
    <citation type="submission" date="2019-10" db="EMBL/GenBank/DDBJ databases">
        <title>Streptomyces sp. nov., a novel actinobacterium isolated from alkaline environment.</title>
        <authorList>
            <person name="Golinska P."/>
        </authorList>
    </citation>
    <scope>NUCLEOTIDE SEQUENCE [LARGE SCALE GENOMIC DNA]</scope>
    <source>
        <strain evidence="7">DSM 42108</strain>
    </source>
</reference>
<dbReference type="Proteomes" id="UP000530234">
    <property type="component" value="Unassembled WGS sequence"/>
</dbReference>
<dbReference type="Gene3D" id="3.40.50.300">
    <property type="entry name" value="P-loop containing nucleotide triphosphate hydrolases"/>
    <property type="match status" value="1"/>
</dbReference>
<dbReference type="PROSITE" id="PS50893">
    <property type="entry name" value="ABC_TRANSPORTER_2"/>
    <property type="match status" value="1"/>
</dbReference>
<dbReference type="Pfam" id="PF00005">
    <property type="entry name" value="ABC_tran"/>
    <property type="match status" value="1"/>
</dbReference>
<dbReference type="EMBL" id="VKHS01000352">
    <property type="protein sequence ID" value="MBB0230791.1"/>
    <property type="molecule type" value="Genomic_DNA"/>
</dbReference>
<dbReference type="PROSITE" id="PS00211">
    <property type="entry name" value="ABC_TRANSPORTER_1"/>
    <property type="match status" value="1"/>
</dbReference>
<keyword evidence="7" id="KW-1185">Reference proteome</keyword>
<evidence type="ECO:0000256" key="2">
    <source>
        <dbReference type="ARBA" id="ARBA00022741"/>
    </source>
</evidence>
<dbReference type="GO" id="GO:0016887">
    <property type="term" value="F:ATP hydrolysis activity"/>
    <property type="evidence" value="ECO:0007669"/>
    <property type="project" value="InterPro"/>
</dbReference>
<accession>A0A7W3T4T2</accession>
<sequence length="280" mass="29021">MRVTIDALTVEVAGARLVREVSLTAAGGRVVGLVGPNGSGKSTVLRCLYRALRPTTGAILLDGEDLSSLSPREGARRVAALPQETSGEFDFTVAELVAMGRIPHRGTGRRTTAGDEGICAAALERVGASHLAERSFGGLSGGEKQRVLIARALAQRPRVLVLDEPTNHLDIAQQLEVLSLVRDSGLTVLAALHDLNLAATHCDELYVIAGGAIVASGPPEAVLTAGVLAEVFGVLGHPVRHPVTGEVRLLFDRLPEGPPGPRAPVGADRCPPPAAPGSPE</sequence>
<dbReference type="PANTHER" id="PTHR42794:SF2">
    <property type="entry name" value="ABC TRANSPORTER ATP-BINDING PROTEIN"/>
    <property type="match status" value="1"/>
</dbReference>
<dbReference type="InterPro" id="IPR003593">
    <property type="entry name" value="AAA+_ATPase"/>
</dbReference>
<evidence type="ECO:0000256" key="1">
    <source>
        <dbReference type="ARBA" id="ARBA00022448"/>
    </source>
</evidence>
<dbReference type="SUPFAM" id="SSF52540">
    <property type="entry name" value="P-loop containing nucleoside triphosphate hydrolases"/>
    <property type="match status" value="1"/>
</dbReference>
<dbReference type="AlphaFoldDB" id="A0A7W3T4T2"/>
<evidence type="ECO:0000313" key="6">
    <source>
        <dbReference type="EMBL" id="MBB0230791.1"/>
    </source>
</evidence>
<evidence type="ECO:0000313" key="7">
    <source>
        <dbReference type="Proteomes" id="UP000530234"/>
    </source>
</evidence>
<name>A0A7W3T4T2_9ACTN</name>
<dbReference type="GO" id="GO:0005524">
    <property type="term" value="F:ATP binding"/>
    <property type="evidence" value="ECO:0007669"/>
    <property type="project" value="UniProtKB-KW"/>
</dbReference>
<keyword evidence="1" id="KW-0813">Transport</keyword>
<evidence type="ECO:0000256" key="3">
    <source>
        <dbReference type="ARBA" id="ARBA00022840"/>
    </source>
</evidence>
<feature type="domain" description="ABC transporter" evidence="5">
    <location>
        <begin position="3"/>
        <end position="235"/>
    </location>
</feature>
<dbReference type="PANTHER" id="PTHR42794">
    <property type="entry name" value="HEMIN IMPORT ATP-BINDING PROTEIN HMUV"/>
    <property type="match status" value="1"/>
</dbReference>
<feature type="compositionally biased region" description="Pro residues" evidence="4">
    <location>
        <begin position="270"/>
        <end position="280"/>
    </location>
</feature>
<dbReference type="InterPro" id="IPR027417">
    <property type="entry name" value="P-loop_NTPase"/>
</dbReference>
<evidence type="ECO:0000259" key="5">
    <source>
        <dbReference type="PROSITE" id="PS50893"/>
    </source>
</evidence>
<feature type="region of interest" description="Disordered" evidence="4">
    <location>
        <begin position="254"/>
        <end position="280"/>
    </location>
</feature>
<dbReference type="SMART" id="SM00382">
    <property type="entry name" value="AAA"/>
    <property type="match status" value="1"/>
</dbReference>
<keyword evidence="2" id="KW-0547">Nucleotide-binding</keyword>
<dbReference type="InterPro" id="IPR017871">
    <property type="entry name" value="ABC_transporter-like_CS"/>
</dbReference>
<dbReference type="RefSeq" id="WP_182664552.1">
    <property type="nucleotide sequence ID" value="NZ_VKHS01000352.1"/>
</dbReference>
<protein>
    <submittedName>
        <fullName evidence="6">ATP-binding cassette domain-containing protein</fullName>
    </submittedName>
</protein>
<keyword evidence="3 6" id="KW-0067">ATP-binding</keyword>
<dbReference type="InterPro" id="IPR003439">
    <property type="entry name" value="ABC_transporter-like_ATP-bd"/>
</dbReference>